<evidence type="ECO:0000313" key="6">
    <source>
        <dbReference type="Proteomes" id="UP000095485"/>
    </source>
</evidence>
<dbReference type="GeneID" id="96229216"/>
<dbReference type="EMBL" id="CZAY01000013">
    <property type="protein sequence ID" value="CUP76930.1"/>
    <property type="molecule type" value="Genomic_DNA"/>
</dbReference>
<keyword evidence="2" id="KW-0521">NADP</keyword>
<evidence type="ECO:0000256" key="3">
    <source>
        <dbReference type="ARBA" id="ARBA00023002"/>
    </source>
</evidence>
<evidence type="ECO:0000256" key="2">
    <source>
        <dbReference type="ARBA" id="ARBA00022857"/>
    </source>
</evidence>
<keyword evidence="3 5" id="KW-0560">Oxidoreductase</keyword>
<dbReference type="PRINTS" id="PR00080">
    <property type="entry name" value="SDRFAMILY"/>
</dbReference>
<sequence length="270" mass="29768">MMKNRKPDGCREVLKLKIAIVTGASSGMGREFALQISQLYKNLDELWVVARRTDRLKSLQEQVKIPVRIFDGDMQRDYIFEKLQRELDRRQADVRMLVNAAGYGKIGNVSDIDLKEQCGMVDLNCTALTRMTGICLPYLSKGSRIVNLASAASFCAQPGFCVYAASKAYVLRFSQGLAAELKKRGILVTTVCPGPVRTEFFDRAGALAASEKEALCAEPEAVVTQALTDSVRGRSVSVYGAAMKGSRILSKILPDHLLVWGMMKINHADI</sequence>
<dbReference type="SUPFAM" id="SSF51735">
    <property type="entry name" value="NAD(P)-binding Rossmann-fold domains"/>
    <property type="match status" value="1"/>
</dbReference>
<dbReference type="EC" id="1.-.-.-" evidence="5"/>
<reference evidence="5 6" key="1">
    <citation type="submission" date="2015-09" db="EMBL/GenBank/DDBJ databases">
        <authorList>
            <consortium name="Pathogen Informatics"/>
        </authorList>
    </citation>
    <scope>NUCLEOTIDE SEQUENCE [LARGE SCALE GENOMIC DNA]</scope>
    <source>
        <strain evidence="5 6">2789STDY5834914</strain>
    </source>
</reference>
<dbReference type="Gene3D" id="3.40.50.720">
    <property type="entry name" value="NAD(P)-binding Rossmann-like Domain"/>
    <property type="match status" value="1"/>
</dbReference>
<comment type="similarity">
    <text evidence="1 4">Belongs to the short-chain dehydrogenases/reductases (SDR) family.</text>
</comment>
<name>A0A174R1D7_9FIRM</name>
<dbReference type="AlphaFoldDB" id="A0A174R1D7"/>
<dbReference type="GO" id="GO:0005829">
    <property type="term" value="C:cytosol"/>
    <property type="evidence" value="ECO:0007669"/>
    <property type="project" value="TreeGrafter"/>
</dbReference>
<dbReference type="OrthoDB" id="9808814at2"/>
<dbReference type="Pfam" id="PF00106">
    <property type="entry name" value="adh_short"/>
    <property type="match status" value="1"/>
</dbReference>
<dbReference type="PANTHER" id="PTHR43391:SF14">
    <property type="entry name" value="DEHYDROGENASE_REDUCTASE SDR FAMILY PROTEIN 7-LIKE"/>
    <property type="match status" value="1"/>
</dbReference>
<dbReference type="STRING" id="88431.ERS852423_02283"/>
<gene>
    <name evidence="5" type="ORF">ERS852526_01932</name>
</gene>
<dbReference type="PROSITE" id="PS00061">
    <property type="entry name" value="ADH_SHORT"/>
    <property type="match status" value="1"/>
</dbReference>
<dbReference type="InterPro" id="IPR002347">
    <property type="entry name" value="SDR_fam"/>
</dbReference>
<dbReference type="InterPro" id="IPR036291">
    <property type="entry name" value="NAD(P)-bd_dom_sf"/>
</dbReference>
<dbReference type="GO" id="GO:0016491">
    <property type="term" value="F:oxidoreductase activity"/>
    <property type="evidence" value="ECO:0007669"/>
    <property type="project" value="UniProtKB-KW"/>
</dbReference>
<evidence type="ECO:0000256" key="4">
    <source>
        <dbReference type="RuleBase" id="RU000363"/>
    </source>
</evidence>
<dbReference type="Proteomes" id="UP000095485">
    <property type="component" value="Unassembled WGS sequence"/>
</dbReference>
<evidence type="ECO:0000313" key="5">
    <source>
        <dbReference type="EMBL" id="CUP76930.1"/>
    </source>
</evidence>
<proteinExistence type="inferred from homology"/>
<accession>A0A174R1D7</accession>
<dbReference type="InterPro" id="IPR020904">
    <property type="entry name" value="Sc_DH/Rdtase_CS"/>
</dbReference>
<dbReference type="PRINTS" id="PR00081">
    <property type="entry name" value="GDHRDH"/>
</dbReference>
<organism evidence="5 6">
    <name type="scientific">Dorea longicatena</name>
    <dbReference type="NCBI Taxonomy" id="88431"/>
    <lineage>
        <taxon>Bacteria</taxon>
        <taxon>Bacillati</taxon>
        <taxon>Bacillota</taxon>
        <taxon>Clostridia</taxon>
        <taxon>Lachnospirales</taxon>
        <taxon>Lachnospiraceae</taxon>
        <taxon>Dorea</taxon>
    </lineage>
</organism>
<protein>
    <submittedName>
        <fullName evidence="5">Uncharacterized oxidoreductase SAV2478</fullName>
        <ecNumber evidence="5">1.-.-.-</ecNumber>
    </submittedName>
</protein>
<evidence type="ECO:0000256" key="1">
    <source>
        <dbReference type="ARBA" id="ARBA00006484"/>
    </source>
</evidence>
<dbReference type="RefSeq" id="WP_055283537.1">
    <property type="nucleotide sequence ID" value="NZ_CZAY01000013.1"/>
</dbReference>
<dbReference type="PANTHER" id="PTHR43391">
    <property type="entry name" value="RETINOL DEHYDROGENASE-RELATED"/>
    <property type="match status" value="1"/>
</dbReference>